<evidence type="ECO:0000256" key="6">
    <source>
        <dbReference type="ARBA" id="ARBA00023136"/>
    </source>
</evidence>
<evidence type="ECO:0000313" key="9">
    <source>
        <dbReference type="Proteomes" id="UP000187406"/>
    </source>
</evidence>
<evidence type="ECO:0000256" key="2">
    <source>
        <dbReference type="ARBA" id="ARBA00010276"/>
    </source>
</evidence>
<evidence type="ECO:0000256" key="3">
    <source>
        <dbReference type="ARBA" id="ARBA00022448"/>
    </source>
</evidence>
<dbReference type="STRING" id="3775.A0A1Q3BAH9"/>
<dbReference type="InterPro" id="IPR004813">
    <property type="entry name" value="OPT"/>
</dbReference>
<feature type="transmembrane region" description="Helical" evidence="7">
    <location>
        <begin position="49"/>
        <end position="72"/>
    </location>
</feature>
<keyword evidence="3" id="KW-0813">Transport</keyword>
<dbReference type="GO" id="GO:0051980">
    <property type="term" value="F:iron-nicotianamine transmembrane transporter activity"/>
    <property type="evidence" value="ECO:0007669"/>
    <property type="project" value="TreeGrafter"/>
</dbReference>
<dbReference type="OrthoDB" id="627262at2759"/>
<gene>
    <name evidence="8" type="ORF">CFOL_v3_08562</name>
</gene>
<comment type="caution">
    <text evidence="8">The sequence shown here is derived from an EMBL/GenBank/DDBJ whole genome shotgun (WGS) entry which is preliminary data.</text>
</comment>
<dbReference type="Proteomes" id="UP000187406">
    <property type="component" value="Unassembled WGS sequence"/>
</dbReference>
<evidence type="ECO:0000313" key="8">
    <source>
        <dbReference type="EMBL" id="GAV65047.1"/>
    </source>
</evidence>
<dbReference type="Pfam" id="PF03169">
    <property type="entry name" value="OPT"/>
    <property type="match status" value="2"/>
</dbReference>
<proteinExistence type="inferred from homology"/>
<dbReference type="GO" id="GO:0005886">
    <property type="term" value="C:plasma membrane"/>
    <property type="evidence" value="ECO:0007669"/>
    <property type="project" value="TreeGrafter"/>
</dbReference>
<keyword evidence="6 7" id="KW-0472">Membrane</keyword>
<dbReference type="InParanoid" id="A0A1Q3BAH9"/>
<feature type="transmembrane region" description="Helical" evidence="7">
    <location>
        <begin position="6"/>
        <end position="28"/>
    </location>
</feature>
<accession>A0A1Q3BAH9</accession>
<evidence type="ECO:0000256" key="7">
    <source>
        <dbReference type="SAM" id="Phobius"/>
    </source>
</evidence>
<name>A0A1Q3BAH9_CEPFO</name>
<dbReference type="GO" id="GO:0048316">
    <property type="term" value="P:seed development"/>
    <property type="evidence" value="ECO:0007669"/>
    <property type="project" value="TreeGrafter"/>
</dbReference>
<reference evidence="9" key="1">
    <citation type="submission" date="2016-04" db="EMBL/GenBank/DDBJ databases">
        <title>Cephalotus genome sequencing.</title>
        <authorList>
            <person name="Fukushima K."/>
            <person name="Hasebe M."/>
            <person name="Fang X."/>
        </authorList>
    </citation>
    <scope>NUCLEOTIDE SEQUENCE [LARGE SCALE GENOMIC DNA]</scope>
    <source>
        <strain evidence="9">cv. St1</strain>
    </source>
</reference>
<evidence type="ECO:0000256" key="4">
    <source>
        <dbReference type="ARBA" id="ARBA00022692"/>
    </source>
</evidence>
<feature type="transmembrane region" description="Helical" evidence="7">
    <location>
        <begin position="171"/>
        <end position="188"/>
    </location>
</feature>
<dbReference type="InterPro" id="IPR045035">
    <property type="entry name" value="YSL-like"/>
</dbReference>
<sequence>MKLNLTTGLVLNLNVSVSRLALVFIKTWTTLLQKARIVSTPFTRQESTVIHTCAVACYSISVGGCGFGYYLLGLNRKSYAQSVFVSIALILGDGLYNFLKKLFFTARSIHAILNNNKRKTYDKNQAVDDLRRNEVFTRDSIPIRMACVGSTVSSVISIIVIPFMFPELKGYYVVVASILILTNSNLKANFVTRVLKKSGILCWKYL</sequence>
<dbReference type="PANTHER" id="PTHR31645">
    <property type="entry name" value="OLIGOPEPTIDE TRANSPORTER YGL114W-RELATED"/>
    <property type="match status" value="1"/>
</dbReference>
<feature type="transmembrane region" description="Helical" evidence="7">
    <location>
        <begin position="141"/>
        <end position="165"/>
    </location>
</feature>
<dbReference type="AlphaFoldDB" id="A0A1Q3BAH9"/>
<dbReference type="GO" id="GO:0010039">
    <property type="term" value="P:response to iron ion"/>
    <property type="evidence" value="ECO:0007669"/>
    <property type="project" value="TreeGrafter"/>
</dbReference>
<organism evidence="8 9">
    <name type="scientific">Cephalotus follicularis</name>
    <name type="common">Albany pitcher plant</name>
    <dbReference type="NCBI Taxonomy" id="3775"/>
    <lineage>
        <taxon>Eukaryota</taxon>
        <taxon>Viridiplantae</taxon>
        <taxon>Streptophyta</taxon>
        <taxon>Embryophyta</taxon>
        <taxon>Tracheophyta</taxon>
        <taxon>Spermatophyta</taxon>
        <taxon>Magnoliopsida</taxon>
        <taxon>eudicotyledons</taxon>
        <taxon>Gunneridae</taxon>
        <taxon>Pentapetalae</taxon>
        <taxon>rosids</taxon>
        <taxon>fabids</taxon>
        <taxon>Oxalidales</taxon>
        <taxon>Cephalotaceae</taxon>
        <taxon>Cephalotus</taxon>
    </lineage>
</organism>
<evidence type="ECO:0000256" key="5">
    <source>
        <dbReference type="ARBA" id="ARBA00022989"/>
    </source>
</evidence>
<keyword evidence="5 7" id="KW-1133">Transmembrane helix</keyword>
<protein>
    <submittedName>
        <fullName evidence="8">OPT domain-containing protein</fullName>
    </submittedName>
</protein>
<comment type="similarity">
    <text evidence="2">Belongs to the YSL (TC 2.A.67.2) family.</text>
</comment>
<keyword evidence="4 7" id="KW-0812">Transmembrane</keyword>
<feature type="transmembrane region" description="Helical" evidence="7">
    <location>
        <begin position="78"/>
        <end position="99"/>
    </location>
</feature>
<keyword evidence="9" id="KW-1185">Reference proteome</keyword>
<dbReference type="EMBL" id="BDDD01000381">
    <property type="protein sequence ID" value="GAV65047.1"/>
    <property type="molecule type" value="Genomic_DNA"/>
</dbReference>
<comment type="subcellular location">
    <subcellularLocation>
        <location evidence="1">Membrane</location>
        <topology evidence="1">Multi-pass membrane protein</topology>
    </subcellularLocation>
</comment>
<dbReference type="PANTHER" id="PTHR31645:SF44">
    <property type="entry name" value="METAL-NICOTIANAMINE TRANSPORTER YSL2"/>
    <property type="match status" value="1"/>
</dbReference>
<evidence type="ECO:0000256" key="1">
    <source>
        <dbReference type="ARBA" id="ARBA00004141"/>
    </source>
</evidence>
<dbReference type="GO" id="GO:0035673">
    <property type="term" value="F:oligopeptide transmembrane transporter activity"/>
    <property type="evidence" value="ECO:0007669"/>
    <property type="project" value="InterPro"/>
</dbReference>